<sequence>MPAPVVDLQNCGKRFGERVALRRVTLTVAAGETLALLGPNGAGKSTLLRVVAGLVRPTVGHALLDGVPTADAPPAVRRRIGYVAHRALAYRGLTAAENLRLFARLHGVGGERVAPALERVGLADRADERLEAFSRGMVQRLSIARALLHGPDLLLLDEPATGLDREGRALLDGVIAEGRGRVTTIFSTHDDEAARGLADRALTLREGTPV</sequence>
<evidence type="ECO:0000256" key="1">
    <source>
        <dbReference type="ARBA" id="ARBA00005417"/>
    </source>
</evidence>
<evidence type="ECO:0000256" key="3">
    <source>
        <dbReference type="ARBA" id="ARBA00022741"/>
    </source>
</evidence>
<dbReference type="Pfam" id="PF00005">
    <property type="entry name" value="ABC_tran"/>
    <property type="match status" value="1"/>
</dbReference>
<dbReference type="GO" id="GO:0017004">
    <property type="term" value="P:cytochrome complex assembly"/>
    <property type="evidence" value="ECO:0007669"/>
    <property type="project" value="UniProtKB-KW"/>
</dbReference>
<dbReference type="SUPFAM" id="SSF52540">
    <property type="entry name" value="P-loop containing nucleoside triphosphate hydrolases"/>
    <property type="match status" value="1"/>
</dbReference>
<keyword evidence="3" id="KW-0547">Nucleotide-binding</keyword>
<accession>A0A6J4UAT7</accession>
<dbReference type="Gene3D" id="3.40.50.300">
    <property type="entry name" value="P-loop containing nucleotide triphosphate hydrolases"/>
    <property type="match status" value="1"/>
</dbReference>
<dbReference type="InterPro" id="IPR003593">
    <property type="entry name" value="AAA+_ATPase"/>
</dbReference>
<dbReference type="CDD" id="cd03230">
    <property type="entry name" value="ABC_DR_subfamily_A"/>
    <property type="match status" value="1"/>
</dbReference>
<dbReference type="InterPro" id="IPR003439">
    <property type="entry name" value="ABC_transporter-like_ATP-bd"/>
</dbReference>
<dbReference type="AlphaFoldDB" id="A0A6J4UAT7"/>
<dbReference type="InterPro" id="IPR005895">
    <property type="entry name" value="ABC_transptr_haem_export_CcmA"/>
</dbReference>
<dbReference type="GO" id="GO:0022857">
    <property type="term" value="F:transmembrane transporter activity"/>
    <property type="evidence" value="ECO:0007669"/>
    <property type="project" value="InterPro"/>
</dbReference>
<evidence type="ECO:0000256" key="4">
    <source>
        <dbReference type="ARBA" id="ARBA00022748"/>
    </source>
</evidence>
<protein>
    <recommendedName>
        <fullName evidence="6">ABC transporter domain-containing protein</fullName>
    </recommendedName>
</protein>
<feature type="domain" description="ABC transporter" evidence="6">
    <location>
        <begin position="6"/>
        <end position="210"/>
    </location>
</feature>
<dbReference type="EMBL" id="CADCWC010000301">
    <property type="protein sequence ID" value="CAA9542733.1"/>
    <property type="molecule type" value="Genomic_DNA"/>
</dbReference>
<dbReference type="NCBIfam" id="TIGR01189">
    <property type="entry name" value="ccmA"/>
    <property type="match status" value="1"/>
</dbReference>
<dbReference type="SMART" id="SM00382">
    <property type="entry name" value="AAA"/>
    <property type="match status" value="1"/>
</dbReference>
<comment type="similarity">
    <text evidence="1">Belongs to the ABC transporter superfamily.</text>
</comment>
<evidence type="ECO:0000313" key="7">
    <source>
        <dbReference type="EMBL" id="CAA9542733.1"/>
    </source>
</evidence>
<evidence type="ECO:0000256" key="5">
    <source>
        <dbReference type="ARBA" id="ARBA00022840"/>
    </source>
</evidence>
<gene>
    <name evidence="7" type="ORF">AVDCRST_MAG79-2005</name>
</gene>
<evidence type="ECO:0000256" key="2">
    <source>
        <dbReference type="ARBA" id="ARBA00022448"/>
    </source>
</evidence>
<organism evidence="7">
    <name type="scientific">uncultured Thermoleophilia bacterium</name>
    <dbReference type="NCBI Taxonomy" id="1497501"/>
    <lineage>
        <taxon>Bacteria</taxon>
        <taxon>Bacillati</taxon>
        <taxon>Actinomycetota</taxon>
        <taxon>Thermoleophilia</taxon>
        <taxon>environmental samples</taxon>
    </lineage>
</organism>
<proteinExistence type="inferred from homology"/>
<name>A0A6J4UAT7_9ACTN</name>
<keyword evidence="2" id="KW-0813">Transport</keyword>
<dbReference type="PROSITE" id="PS50893">
    <property type="entry name" value="ABC_TRANSPORTER_2"/>
    <property type="match status" value="1"/>
</dbReference>
<dbReference type="GO" id="GO:0016887">
    <property type="term" value="F:ATP hydrolysis activity"/>
    <property type="evidence" value="ECO:0007669"/>
    <property type="project" value="InterPro"/>
</dbReference>
<reference evidence="7" key="1">
    <citation type="submission" date="2020-02" db="EMBL/GenBank/DDBJ databases">
        <authorList>
            <person name="Meier V. D."/>
        </authorList>
    </citation>
    <scope>NUCLEOTIDE SEQUENCE</scope>
    <source>
        <strain evidence="7">AVDCRST_MAG79</strain>
    </source>
</reference>
<keyword evidence="5" id="KW-0067">ATP-binding</keyword>
<dbReference type="GO" id="GO:0005524">
    <property type="term" value="F:ATP binding"/>
    <property type="evidence" value="ECO:0007669"/>
    <property type="project" value="UniProtKB-KW"/>
</dbReference>
<dbReference type="PANTHER" id="PTHR43335">
    <property type="entry name" value="ABC TRANSPORTER, ATP-BINDING PROTEIN"/>
    <property type="match status" value="1"/>
</dbReference>
<keyword evidence="4" id="KW-0201">Cytochrome c-type biogenesis</keyword>
<dbReference type="InterPro" id="IPR027417">
    <property type="entry name" value="P-loop_NTPase"/>
</dbReference>
<evidence type="ECO:0000259" key="6">
    <source>
        <dbReference type="PROSITE" id="PS50893"/>
    </source>
</evidence>